<proteinExistence type="predicted"/>
<accession>A0A5P6N9T5</accession>
<evidence type="ECO:0000313" key="1">
    <source>
        <dbReference type="EMBL" id="QFI62708.1"/>
    </source>
</evidence>
<dbReference type="GeneID" id="69696647"/>
<gene>
    <name evidence="1" type="ORF">D0Y83_05035</name>
</gene>
<dbReference type="RefSeq" id="WP_151885179.1">
    <property type="nucleotide sequence ID" value="NZ_CP032228.1"/>
</dbReference>
<sequence>MSQCFGFAFDDDIRSDADLLDERARDLLARIAIAGYDALTDDLSEPLHRVGGDARRPAIELLL</sequence>
<evidence type="ECO:0000313" key="2">
    <source>
        <dbReference type="Proteomes" id="UP000325385"/>
    </source>
</evidence>
<organism evidence="1 2">
    <name type="scientific">Qipengyuania flava</name>
    <dbReference type="NCBI Taxonomy" id="192812"/>
    <lineage>
        <taxon>Bacteria</taxon>
        <taxon>Pseudomonadati</taxon>
        <taxon>Pseudomonadota</taxon>
        <taxon>Alphaproteobacteria</taxon>
        <taxon>Sphingomonadales</taxon>
        <taxon>Erythrobacteraceae</taxon>
        <taxon>Qipengyuania</taxon>
    </lineage>
</organism>
<dbReference type="EMBL" id="CP032228">
    <property type="protein sequence ID" value="QFI62708.1"/>
    <property type="molecule type" value="Genomic_DNA"/>
</dbReference>
<dbReference type="AlphaFoldDB" id="A0A5P6N9T5"/>
<dbReference type="Proteomes" id="UP000325385">
    <property type="component" value="Chromosome"/>
</dbReference>
<name>A0A5P6N9T5_9SPHN</name>
<reference evidence="2" key="1">
    <citation type="submission" date="2018-09" db="EMBL/GenBank/DDBJ databases">
        <title>Nocardia yunnanensis sp. nov., an actinomycete isolated from a soil sample.</title>
        <authorList>
            <person name="Zhang J."/>
        </authorList>
    </citation>
    <scope>NUCLEOTIDE SEQUENCE [LARGE SCALE GENOMIC DNA]</scope>
    <source>
        <strain evidence="2">21-3</strain>
    </source>
</reference>
<protein>
    <submittedName>
        <fullName evidence="1">Uncharacterized protein</fullName>
    </submittedName>
</protein>